<dbReference type="GO" id="GO:0032259">
    <property type="term" value="P:methylation"/>
    <property type="evidence" value="ECO:0007669"/>
    <property type="project" value="UniProtKB-KW"/>
</dbReference>
<evidence type="ECO:0000259" key="1">
    <source>
        <dbReference type="Pfam" id="PF13383"/>
    </source>
</evidence>
<dbReference type="InterPro" id="IPR025714">
    <property type="entry name" value="Methyltranfer_dom"/>
</dbReference>
<dbReference type="AlphaFoldDB" id="A0A8J5MZN0"/>
<dbReference type="Pfam" id="PF13383">
    <property type="entry name" value="Methyltransf_22"/>
    <property type="match status" value="1"/>
</dbReference>
<evidence type="ECO:0000313" key="2">
    <source>
        <dbReference type="EMBL" id="KAG7169042.1"/>
    </source>
</evidence>
<keyword evidence="2" id="KW-0808">Transferase</keyword>
<gene>
    <name evidence="2" type="ORF">Hamer_G011741</name>
</gene>
<sequence>MARIHFKVTALAVYLLALAVYSTLMLISTLESDLRHQDQDHQHDLKSYEGQVNEAALTRDHNPRFRRAVDHHWLRTVQDFYTRLKTTETSCTKLIQLGGSFCRGNIDNDKFLCLDDDVTLTPGNCTVYSFGIGDDSTFDDQEPVLSTNYKRQHFYSLGLDIKKNQNHTTKVKYVDNNETKTIHGELDTYDGIRARLHHQHRTVHYLKLDIEANEWRVLPYMMERGLLDGVRQLAIEVHTMNIIKAPQHMVLDMLRGYWTVLMGLTRMGFLRAVYRPTVVLESLYTVPGDNTTIPTCFEVLFLRRGPVY</sequence>
<proteinExistence type="predicted"/>
<keyword evidence="3" id="KW-1185">Reference proteome</keyword>
<organism evidence="2 3">
    <name type="scientific">Homarus americanus</name>
    <name type="common">American lobster</name>
    <dbReference type="NCBI Taxonomy" id="6706"/>
    <lineage>
        <taxon>Eukaryota</taxon>
        <taxon>Metazoa</taxon>
        <taxon>Ecdysozoa</taxon>
        <taxon>Arthropoda</taxon>
        <taxon>Crustacea</taxon>
        <taxon>Multicrustacea</taxon>
        <taxon>Malacostraca</taxon>
        <taxon>Eumalacostraca</taxon>
        <taxon>Eucarida</taxon>
        <taxon>Decapoda</taxon>
        <taxon>Pleocyemata</taxon>
        <taxon>Astacidea</taxon>
        <taxon>Nephropoidea</taxon>
        <taxon>Nephropidae</taxon>
        <taxon>Homarus</taxon>
    </lineage>
</organism>
<dbReference type="PANTHER" id="PTHR32026:SF10">
    <property type="entry name" value="METHYLTRANSFERASE-LIKE PROTEIN 24-RELATED"/>
    <property type="match status" value="1"/>
</dbReference>
<reference evidence="2" key="1">
    <citation type="journal article" date="2021" name="Sci. Adv.">
        <title>The American lobster genome reveals insights on longevity, neural, and immune adaptations.</title>
        <authorList>
            <person name="Polinski J.M."/>
            <person name="Zimin A.V."/>
            <person name="Clark K.F."/>
            <person name="Kohn A.B."/>
            <person name="Sadowski N."/>
            <person name="Timp W."/>
            <person name="Ptitsyn A."/>
            <person name="Khanna P."/>
            <person name="Romanova D.Y."/>
            <person name="Williams P."/>
            <person name="Greenwood S.J."/>
            <person name="Moroz L.L."/>
            <person name="Walt D.R."/>
            <person name="Bodnar A.G."/>
        </authorList>
    </citation>
    <scope>NUCLEOTIDE SEQUENCE</scope>
    <source>
        <strain evidence="2">GMGI-L3</strain>
    </source>
</reference>
<dbReference type="EMBL" id="JAHLQT010018664">
    <property type="protein sequence ID" value="KAG7169042.1"/>
    <property type="molecule type" value="Genomic_DNA"/>
</dbReference>
<keyword evidence="2" id="KW-0489">Methyltransferase</keyword>
<comment type="caution">
    <text evidence="2">The sequence shown here is derived from an EMBL/GenBank/DDBJ whole genome shotgun (WGS) entry which is preliminary data.</text>
</comment>
<accession>A0A8J5MZN0</accession>
<name>A0A8J5MZN0_HOMAM</name>
<dbReference type="InterPro" id="IPR026913">
    <property type="entry name" value="METTL24"/>
</dbReference>
<protein>
    <submittedName>
        <fullName evidence="2">Putative Methyltransferase domain-containing protein 1</fullName>
    </submittedName>
</protein>
<dbReference type="Proteomes" id="UP000747542">
    <property type="component" value="Unassembled WGS sequence"/>
</dbReference>
<evidence type="ECO:0000313" key="3">
    <source>
        <dbReference type="Proteomes" id="UP000747542"/>
    </source>
</evidence>
<feature type="domain" description="Methyltransferase" evidence="1">
    <location>
        <begin position="64"/>
        <end position="242"/>
    </location>
</feature>
<dbReference type="GO" id="GO:0008168">
    <property type="term" value="F:methyltransferase activity"/>
    <property type="evidence" value="ECO:0007669"/>
    <property type="project" value="UniProtKB-KW"/>
</dbReference>
<dbReference type="PANTHER" id="PTHR32026">
    <property type="entry name" value="METHYLTRANSFERASE-LIKE PROTEIN 24"/>
    <property type="match status" value="1"/>
</dbReference>